<protein>
    <submittedName>
        <fullName evidence="3">DinB family protein</fullName>
    </submittedName>
</protein>
<keyword evidence="4" id="KW-1185">Reference proteome</keyword>
<dbReference type="Gene3D" id="1.20.120.450">
    <property type="entry name" value="dinb family like domain"/>
    <property type="match status" value="1"/>
</dbReference>
<evidence type="ECO:0000259" key="2">
    <source>
        <dbReference type="Pfam" id="PF12867"/>
    </source>
</evidence>
<name>A0ABR9MXL1_9MICO</name>
<accession>A0ABR9MXL1</accession>
<dbReference type="EMBL" id="JADAQT010000078">
    <property type="protein sequence ID" value="MBE1876124.1"/>
    <property type="molecule type" value="Genomic_DNA"/>
</dbReference>
<feature type="domain" description="DinB-like" evidence="2">
    <location>
        <begin position="99"/>
        <end position="243"/>
    </location>
</feature>
<dbReference type="SUPFAM" id="SSF141571">
    <property type="entry name" value="Pentapeptide repeat-like"/>
    <property type="match status" value="1"/>
</dbReference>
<reference evidence="3 4" key="1">
    <citation type="submission" date="2020-10" db="EMBL/GenBank/DDBJ databases">
        <title>Myceligenerans pegani sp. nov., an endophytic actinomycete isolated from Peganum harmala L. in Xinjiang, China.</title>
        <authorList>
            <person name="Xin L."/>
        </authorList>
    </citation>
    <scope>NUCLEOTIDE SEQUENCE [LARGE SCALE GENOMIC DNA]</scope>
    <source>
        <strain evidence="3 4">TRM65318</strain>
    </source>
</reference>
<evidence type="ECO:0000313" key="3">
    <source>
        <dbReference type="EMBL" id="MBE1876124.1"/>
    </source>
</evidence>
<evidence type="ECO:0000256" key="1">
    <source>
        <dbReference type="SAM" id="MobiDB-lite"/>
    </source>
</evidence>
<dbReference type="SUPFAM" id="SSF109854">
    <property type="entry name" value="DinB/YfiT-like putative metalloenzymes"/>
    <property type="match status" value="1"/>
</dbReference>
<dbReference type="InterPro" id="IPR001646">
    <property type="entry name" value="5peptide_repeat"/>
</dbReference>
<dbReference type="Proteomes" id="UP000625527">
    <property type="component" value="Unassembled WGS sequence"/>
</dbReference>
<dbReference type="Pfam" id="PF00805">
    <property type="entry name" value="Pentapeptide"/>
    <property type="match status" value="1"/>
</dbReference>
<evidence type="ECO:0000313" key="4">
    <source>
        <dbReference type="Proteomes" id="UP000625527"/>
    </source>
</evidence>
<dbReference type="InterPro" id="IPR024775">
    <property type="entry name" value="DinB-like"/>
</dbReference>
<feature type="region of interest" description="Disordered" evidence="1">
    <location>
        <begin position="1"/>
        <end position="20"/>
    </location>
</feature>
<dbReference type="Pfam" id="PF12867">
    <property type="entry name" value="DinB_2"/>
    <property type="match status" value="1"/>
</dbReference>
<sequence length="268" mass="29447">MTAGAAPGDGKAPSPGSPRSRFYLADLRGEEFRETDLSGVRMRGVILEGADIDGAIYGLRVNGVEIAPLVEAELDRRHPERALLRDRSVPGLRAAHAAYAAMWEQTYERVAGMPPETVEVSVDDEYTFVQTLRHLVFCADGWLRWGAQARRDDDVFWPAGVAHTQYAPRSVELGIDPAAAPSYEDALAVRRARTREVGDFLADLTPERAAEPAEPPPWMDPSEPFTVGGCLSVVLSEEWEHHSFAVRDLDVIDGRARDEAPGDDDGLR</sequence>
<organism evidence="3 4">
    <name type="scientific">Myceligenerans pegani</name>
    <dbReference type="NCBI Taxonomy" id="2776917"/>
    <lineage>
        <taxon>Bacteria</taxon>
        <taxon>Bacillati</taxon>
        <taxon>Actinomycetota</taxon>
        <taxon>Actinomycetes</taxon>
        <taxon>Micrococcales</taxon>
        <taxon>Promicromonosporaceae</taxon>
        <taxon>Myceligenerans</taxon>
    </lineage>
</organism>
<dbReference type="InterPro" id="IPR034660">
    <property type="entry name" value="DinB/YfiT-like"/>
</dbReference>
<comment type="caution">
    <text evidence="3">The sequence shown here is derived from an EMBL/GenBank/DDBJ whole genome shotgun (WGS) entry which is preliminary data.</text>
</comment>
<gene>
    <name evidence="3" type="ORF">IHE71_10435</name>
</gene>
<proteinExistence type="predicted"/>